<dbReference type="AlphaFoldDB" id="A0A183VB63"/>
<organism evidence="2 3">
    <name type="scientific">Toxocara canis</name>
    <name type="common">Canine roundworm</name>
    <dbReference type="NCBI Taxonomy" id="6265"/>
    <lineage>
        <taxon>Eukaryota</taxon>
        <taxon>Metazoa</taxon>
        <taxon>Ecdysozoa</taxon>
        <taxon>Nematoda</taxon>
        <taxon>Chromadorea</taxon>
        <taxon>Rhabditida</taxon>
        <taxon>Spirurina</taxon>
        <taxon>Ascaridomorpha</taxon>
        <taxon>Ascaridoidea</taxon>
        <taxon>Toxocaridae</taxon>
        <taxon>Toxocara</taxon>
    </lineage>
</organism>
<accession>A0A183VB63</accession>
<reference evidence="3" key="1">
    <citation type="submission" date="2016-06" db="UniProtKB">
        <authorList>
            <consortium name="WormBaseParasite"/>
        </authorList>
    </citation>
    <scope>IDENTIFICATION</scope>
</reference>
<evidence type="ECO:0000313" key="3">
    <source>
        <dbReference type="WBParaSite" id="TCNE_0001798701-mRNA-1"/>
    </source>
</evidence>
<proteinExistence type="predicted"/>
<name>A0A183VB63_TOXCA</name>
<keyword evidence="2" id="KW-1185">Reference proteome</keyword>
<evidence type="ECO:0000313" key="1">
    <source>
        <dbReference type="EMBL" id="VDM49304.1"/>
    </source>
</evidence>
<dbReference type="WBParaSite" id="TCNE_0001798701-mRNA-1">
    <property type="protein sequence ID" value="TCNE_0001798701-mRNA-1"/>
    <property type="gene ID" value="TCNE_0001798701"/>
</dbReference>
<gene>
    <name evidence="1" type="ORF">TCNE_LOCUS17983</name>
</gene>
<reference evidence="1 2" key="2">
    <citation type="submission" date="2018-11" db="EMBL/GenBank/DDBJ databases">
        <authorList>
            <consortium name="Pathogen Informatics"/>
        </authorList>
    </citation>
    <scope>NUCLEOTIDE SEQUENCE [LARGE SCALE GENOMIC DNA]</scope>
</reference>
<dbReference type="Proteomes" id="UP000050794">
    <property type="component" value="Unassembled WGS sequence"/>
</dbReference>
<dbReference type="EMBL" id="UYWY01024999">
    <property type="protein sequence ID" value="VDM49304.1"/>
    <property type="molecule type" value="Genomic_DNA"/>
</dbReference>
<evidence type="ECO:0000313" key="2">
    <source>
        <dbReference type="Proteomes" id="UP000050794"/>
    </source>
</evidence>
<sequence>MLQLNNQKGEEIYCTDHRDECQERLFANMPDFGTTITLAIGGHRCPFGSVYTAAYSLIQSSQLLQTIQVTFREGKGIDEQETVRQAASFLLFAHPKDCIHRYRNTLACQYG</sequence>
<protein>
    <submittedName>
        <fullName evidence="3">Prolactin-induced protein</fullName>
    </submittedName>
</protein>